<dbReference type="PANTHER" id="PTHR46825:SF9">
    <property type="entry name" value="BETA-LACTAMASE-RELATED DOMAIN-CONTAINING PROTEIN"/>
    <property type="match status" value="1"/>
</dbReference>
<dbReference type="SUPFAM" id="SSF56601">
    <property type="entry name" value="beta-lactamase/transpeptidase-like"/>
    <property type="match status" value="1"/>
</dbReference>
<dbReference type="EMBL" id="NPKI01000050">
    <property type="protein sequence ID" value="PAP97918.1"/>
    <property type="molecule type" value="Genomic_DNA"/>
</dbReference>
<name>A0AB36QZR6_9HYPH</name>
<feature type="domain" description="Beta-lactamase-related" evidence="1">
    <location>
        <begin position="57"/>
        <end position="379"/>
    </location>
</feature>
<sequence length="408" mass="44572">MRGCIHTETRRGEMIFRTQWPAASVVAAPSGVSTAACFAVGDHSNQATLLQLKAQTLVADLVGADAAPGAAAYIIAPKFGMEAGMVAGVTERAGREPLTIERPIRISSVTKPFVAAAIWRVWEMGKIDLDQSIGSYLTSAHVMILTGGGYDVKTITVRHLLSHTAGLVDVFHTNAFTQMLPKLMTGQVKHRFTLEEQLKMAMEGGPRFTPGQAFEYSDTGYLLLAAILEKATGKSMAAATRELVGFDRLGLGNTWWEVLEAEPRGVLARAHQYEYVCGWDSYDEDPPHDLFGGGGMVSTPKDLARFFYALFHEEVFEKPETIHVMVSVDKTATPRKQNDSVYGHGPQIHKVGDLTVYAHGGWWGLDVGYVPELDMAVSVIGLRRDIRPRYTAAFDAIILEAAHLQAKP</sequence>
<accession>A0AB36QZR6</accession>
<dbReference type="Pfam" id="PF00144">
    <property type="entry name" value="Beta-lactamase"/>
    <property type="match status" value="1"/>
</dbReference>
<keyword evidence="3" id="KW-1185">Reference proteome</keyword>
<dbReference type="InterPro" id="IPR012338">
    <property type="entry name" value="Beta-lactam/transpept-like"/>
</dbReference>
<protein>
    <recommendedName>
        <fullName evidence="1">Beta-lactamase-related domain-containing protein</fullName>
    </recommendedName>
</protein>
<dbReference type="AlphaFoldDB" id="A0AB36QZR6"/>
<gene>
    <name evidence="2" type="ORF">CIT25_33505</name>
</gene>
<evidence type="ECO:0000259" key="1">
    <source>
        <dbReference type="Pfam" id="PF00144"/>
    </source>
</evidence>
<dbReference type="InterPro" id="IPR050491">
    <property type="entry name" value="AmpC-like"/>
</dbReference>
<dbReference type="PANTHER" id="PTHR46825">
    <property type="entry name" value="D-ALANYL-D-ALANINE-CARBOXYPEPTIDASE/ENDOPEPTIDASE AMPH"/>
    <property type="match status" value="1"/>
</dbReference>
<evidence type="ECO:0000313" key="2">
    <source>
        <dbReference type="EMBL" id="PAP97918.1"/>
    </source>
</evidence>
<reference evidence="3" key="1">
    <citation type="submission" date="2017-08" db="EMBL/GenBank/DDBJ databases">
        <title>Mesorhizobium wenxinae sp. nov., a novel rhizobial species isolated from root nodules of chickpea (Cicer arietinum L.).</title>
        <authorList>
            <person name="Zhang J."/>
        </authorList>
    </citation>
    <scope>NUCLEOTIDE SEQUENCE [LARGE SCALE GENOMIC DNA]</scope>
    <source>
        <strain evidence="3">USDA 3392</strain>
    </source>
</reference>
<evidence type="ECO:0000313" key="3">
    <source>
        <dbReference type="Proteomes" id="UP000216215"/>
    </source>
</evidence>
<dbReference type="InterPro" id="IPR001466">
    <property type="entry name" value="Beta-lactam-related"/>
</dbReference>
<organism evidence="2 3">
    <name type="scientific">Mesorhizobium mediterraneum</name>
    <dbReference type="NCBI Taxonomy" id="43617"/>
    <lineage>
        <taxon>Bacteria</taxon>
        <taxon>Pseudomonadati</taxon>
        <taxon>Pseudomonadota</taxon>
        <taxon>Alphaproteobacteria</taxon>
        <taxon>Hyphomicrobiales</taxon>
        <taxon>Phyllobacteriaceae</taxon>
        <taxon>Mesorhizobium</taxon>
    </lineage>
</organism>
<comment type="caution">
    <text evidence="2">The sequence shown here is derived from an EMBL/GenBank/DDBJ whole genome shotgun (WGS) entry which is preliminary data.</text>
</comment>
<proteinExistence type="predicted"/>
<dbReference type="Proteomes" id="UP000216215">
    <property type="component" value="Unassembled WGS sequence"/>
</dbReference>
<dbReference type="Gene3D" id="3.40.710.10">
    <property type="entry name" value="DD-peptidase/beta-lactamase superfamily"/>
    <property type="match status" value="1"/>
</dbReference>